<evidence type="ECO:0000256" key="1">
    <source>
        <dbReference type="SAM" id="MobiDB-lite"/>
    </source>
</evidence>
<dbReference type="Pfam" id="PF04909">
    <property type="entry name" value="Amidohydro_2"/>
    <property type="match status" value="1"/>
</dbReference>
<dbReference type="PANTHER" id="PTHR35563:SF2">
    <property type="entry name" value="BARREL METAL-DEPENDENT HYDROLASE, PUTATIVE (AFU_ORTHOLOGUE AFUA_1G16240)-RELATED"/>
    <property type="match status" value="1"/>
</dbReference>
<comment type="caution">
    <text evidence="3">The sequence shown here is derived from an EMBL/GenBank/DDBJ whole genome shotgun (WGS) entry which is preliminary data.</text>
</comment>
<dbReference type="InterPro" id="IPR006680">
    <property type="entry name" value="Amidohydro-rel"/>
</dbReference>
<dbReference type="Gene3D" id="3.20.20.140">
    <property type="entry name" value="Metal-dependent hydrolases"/>
    <property type="match status" value="1"/>
</dbReference>
<evidence type="ECO:0000259" key="2">
    <source>
        <dbReference type="Pfam" id="PF04909"/>
    </source>
</evidence>
<feature type="region of interest" description="Disordered" evidence="1">
    <location>
        <begin position="259"/>
        <end position="285"/>
    </location>
</feature>
<protein>
    <submittedName>
        <fullName evidence="3">TIM-barrel fold metal-dependent hydrolase</fullName>
    </submittedName>
</protein>
<sequence length="285" mass="31167">MILPPRAIDGHAHVFRRGLPTAAEPRYVPDYDATSDEYLALLDEHGIAGALLVQPSFLGVDNEFLLACLRRCRDRFRAVVVLDGPGDLAPLSVDGVAGTRLNLIDRAVPELTAPAWQRLGAELARSGQHLEVQASDEHWTALAPALRHWPSPVVLDHLGLPGTSAEADRAVLDLAQLGHVWIKASAPYRSPRGAATTMLGRILAEAGPHRLLWGSDWPWTRHEHRRTYASCLAWLTDHLDQQTLHAVVAHNATRLLHWSPEPVPAPAPTRGTRTAEAMTGGTNRL</sequence>
<dbReference type="SUPFAM" id="SSF51556">
    <property type="entry name" value="Metallo-dependent hydrolases"/>
    <property type="match status" value="1"/>
</dbReference>
<organism evidence="3 4">
    <name type="scientific">Amycolatopsis echigonensis</name>
    <dbReference type="NCBI Taxonomy" id="2576905"/>
    <lineage>
        <taxon>Bacteria</taxon>
        <taxon>Bacillati</taxon>
        <taxon>Actinomycetota</taxon>
        <taxon>Actinomycetes</taxon>
        <taxon>Pseudonocardiales</taxon>
        <taxon>Pseudonocardiaceae</taxon>
        <taxon>Amycolatopsis</taxon>
    </lineage>
</organism>
<dbReference type="InterPro" id="IPR052358">
    <property type="entry name" value="Aro_Compnd_Degr_Hydrolases"/>
</dbReference>
<dbReference type="AlphaFoldDB" id="A0A2N3WRD7"/>
<accession>A0A2N3WRD7</accession>
<proteinExistence type="predicted"/>
<name>A0A2N3WRD7_9PSEU</name>
<dbReference type="RefSeq" id="WP_101439308.1">
    <property type="nucleotide sequence ID" value="NZ_PJMY01000003.1"/>
</dbReference>
<dbReference type="Proteomes" id="UP000233750">
    <property type="component" value="Unassembled WGS sequence"/>
</dbReference>
<dbReference type="EMBL" id="PJMY01000003">
    <property type="protein sequence ID" value="PKV96436.1"/>
    <property type="molecule type" value="Genomic_DNA"/>
</dbReference>
<feature type="domain" description="Amidohydrolase-related" evidence="2">
    <location>
        <begin position="8"/>
        <end position="257"/>
    </location>
</feature>
<reference evidence="3 4" key="1">
    <citation type="submission" date="2017-12" db="EMBL/GenBank/DDBJ databases">
        <title>Sequencing the genomes of 1000 Actinobacteria strains.</title>
        <authorList>
            <person name="Klenk H.-P."/>
        </authorList>
    </citation>
    <scope>NUCLEOTIDE SEQUENCE [LARGE SCALE GENOMIC DNA]</scope>
    <source>
        <strain evidence="3 4">DSM 45165</strain>
    </source>
</reference>
<dbReference type="GO" id="GO:0016787">
    <property type="term" value="F:hydrolase activity"/>
    <property type="evidence" value="ECO:0007669"/>
    <property type="project" value="UniProtKB-KW"/>
</dbReference>
<keyword evidence="4" id="KW-1185">Reference proteome</keyword>
<evidence type="ECO:0000313" key="4">
    <source>
        <dbReference type="Proteomes" id="UP000233750"/>
    </source>
</evidence>
<gene>
    <name evidence="3" type="ORF">ATK30_7384</name>
</gene>
<evidence type="ECO:0000313" key="3">
    <source>
        <dbReference type="EMBL" id="PKV96436.1"/>
    </source>
</evidence>
<dbReference type="InterPro" id="IPR032466">
    <property type="entry name" value="Metal_Hydrolase"/>
</dbReference>
<dbReference type="OrthoDB" id="5450317at2"/>
<dbReference type="PANTHER" id="PTHR35563">
    <property type="entry name" value="BARREL METAL-DEPENDENT HYDROLASE, PUTATIVE (AFU_ORTHOLOGUE AFUA_1G16240)-RELATED"/>
    <property type="match status" value="1"/>
</dbReference>
<keyword evidence="3" id="KW-0378">Hydrolase</keyword>